<gene>
    <name evidence="3" type="ORF">Prudu_83S000500</name>
</gene>
<organism evidence="3">
    <name type="scientific">Prunus dulcis</name>
    <name type="common">Almond</name>
    <name type="synonym">Amygdalus dulcis</name>
    <dbReference type="NCBI Taxonomy" id="3755"/>
    <lineage>
        <taxon>Eukaryota</taxon>
        <taxon>Viridiplantae</taxon>
        <taxon>Streptophyta</taxon>
        <taxon>Embryophyta</taxon>
        <taxon>Tracheophyta</taxon>
        <taxon>Spermatophyta</taxon>
        <taxon>Magnoliopsida</taxon>
        <taxon>eudicotyledons</taxon>
        <taxon>Gunneridae</taxon>
        <taxon>Pentapetalae</taxon>
        <taxon>rosids</taxon>
        <taxon>fabids</taxon>
        <taxon>Rosales</taxon>
        <taxon>Rosaceae</taxon>
        <taxon>Amygdaloideae</taxon>
        <taxon>Amygdaleae</taxon>
        <taxon>Prunus</taxon>
    </lineage>
</organism>
<name>A0A5H2Y250_PRUDU</name>
<evidence type="ECO:0000313" key="3">
    <source>
        <dbReference type="EMBL" id="BBN67460.1"/>
    </source>
</evidence>
<reference evidence="3" key="1">
    <citation type="journal article" date="2019" name="Science">
        <title>Mutation of a bHLH transcription factor allowed almond domestication.</title>
        <authorList>
            <person name="Sanchez-Perez R."/>
            <person name="Pavan S."/>
            <person name="Mazzeo R."/>
            <person name="Moldovan C."/>
            <person name="Aiese Cigliano R."/>
            <person name="Del Cueto J."/>
            <person name="Ricciardi F."/>
            <person name="Lotti C."/>
            <person name="Ricciardi L."/>
            <person name="Dicenta F."/>
            <person name="Lopez-Marques R.L."/>
            <person name="Lindberg Moller B."/>
        </authorList>
    </citation>
    <scope>NUCLEOTIDE SEQUENCE</scope>
</reference>
<dbReference type="GO" id="GO:0015074">
    <property type="term" value="P:DNA integration"/>
    <property type="evidence" value="ECO:0007669"/>
    <property type="project" value="InterPro"/>
</dbReference>
<feature type="compositionally biased region" description="Low complexity" evidence="1">
    <location>
        <begin position="436"/>
        <end position="448"/>
    </location>
</feature>
<dbReference type="InterPro" id="IPR036397">
    <property type="entry name" value="RNaseH_sf"/>
</dbReference>
<feature type="region of interest" description="Disordered" evidence="1">
    <location>
        <begin position="424"/>
        <end position="459"/>
    </location>
</feature>
<dbReference type="SUPFAM" id="SSF56672">
    <property type="entry name" value="DNA/RNA polymerases"/>
    <property type="match status" value="1"/>
</dbReference>
<feature type="compositionally biased region" description="Pro residues" evidence="1">
    <location>
        <begin position="292"/>
        <end position="301"/>
    </location>
</feature>
<feature type="region of interest" description="Disordered" evidence="1">
    <location>
        <begin position="285"/>
        <end position="305"/>
    </location>
</feature>
<dbReference type="InterPro" id="IPR012337">
    <property type="entry name" value="RNaseH-like_sf"/>
</dbReference>
<protein>
    <submittedName>
        <fullName evidence="3">Transposable element protein</fullName>
    </submittedName>
</protein>
<dbReference type="InterPro" id="IPR001584">
    <property type="entry name" value="Integrase_cat-core"/>
</dbReference>
<dbReference type="InterPro" id="IPR025724">
    <property type="entry name" value="GAG-pre-integrase_dom"/>
</dbReference>
<dbReference type="PROSITE" id="PS50994">
    <property type="entry name" value="INTEGRASE"/>
    <property type="match status" value="1"/>
</dbReference>
<dbReference type="Pfam" id="PF13976">
    <property type="entry name" value="gag_pre-integrs"/>
    <property type="match status" value="1"/>
</dbReference>
<proteinExistence type="predicted"/>
<dbReference type="EMBL" id="AP020420">
    <property type="protein sequence ID" value="BBN67460.1"/>
    <property type="molecule type" value="Genomic_DNA"/>
</dbReference>
<evidence type="ECO:0000259" key="2">
    <source>
        <dbReference type="PROSITE" id="PS50994"/>
    </source>
</evidence>
<dbReference type="CDD" id="cd09272">
    <property type="entry name" value="RNase_HI_RT_Ty1"/>
    <property type="match status" value="1"/>
</dbReference>
<dbReference type="SUPFAM" id="SSF53098">
    <property type="entry name" value="Ribonuclease H-like"/>
    <property type="match status" value="1"/>
</dbReference>
<dbReference type="InterPro" id="IPR043502">
    <property type="entry name" value="DNA/RNA_pol_sf"/>
</dbReference>
<dbReference type="GO" id="GO:0003676">
    <property type="term" value="F:nucleic acid binding"/>
    <property type="evidence" value="ECO:0007669"/>
    <property type="project" value="InterPro"/>
</dbReference>
<dbReference type="AlphaFoldDB" id="A0A5H2Y250"/>
<feature type="region of interest" description="Disordered" evidence="1">
    <location>
        <begin position="346"/>
        <end position="408"/>
    </location>
</feature>
<sequence>MGHSKSRCFELIGYPENWDRTRDPRCNKSRASVAETKNDSDQIADKASAMIAAAGSDGKALSTSTSVMNNTWIIDSGATEHMTCDSRQVPSLKTSTQTEVNVANGHPDAEDDCYGIRRGKLYYLELTTSSSSLLTQALSVDDSHGDTNKVSDIWMWHRRLGHASFSYLHNEVSSAFQRFHKMVAVQYNRNIQVLRSDNGGEYVNMELRSFLELHGIVHQTTCPYTPQQNGVAERKNRHLLEMVRASLIEAHLPLHYWGEALTSAAYLINRLPSHTINFHTPFQALTSQTSSPPTPNLPPRPWGEYRSSEVLTRDNTEVLTFDYSHVARNELHEEQPLQSSRLEYTAPREGQQSTCHGDQLTTSGEGQQPVCFGHQSTEQVPEEQQTLQEEEEHPIGPTGFGLDDELQPTICNGTEQQLQQLPRDFPSDVISDPSINSSYLNSHNQSSSTPDATPLRRLPERINRGIPKPTYEADPKCKHNVQEALADSRWKDAMNEELRSLKKNATWEITDLPAGKKSVGCKWVYTVKYKADGTVDRFKARLVAKGYTQKYGIDYTDTFAPVAKINTVRVLLSLAANLDWSLQQFDVKNAFLHGDLTEEIYMDLPPGRSDPDIRKQKVCRLKKSLYGLKQSPRAWFGRFTKSMRAFGYMQSNWDHTLFLKRRNEKVTALIVYVDDMVVTGNDPVEQAALKNYLSTEFEMKDLGSLKYFLGIEVSRCKSGIFLSQRKYVLDLLKETGMTACKPVSTPLAEGMKLGIDQNQGSIDKGRYQRLVGRLMYLAHTRPDLAHALSVISQYMHNLGEQHMSAVMRILSYLKGSPGKGILFRRNGHFRIECYTDADWAGSTDDRRSTSGYFTFVGGNLVTWRSKKQNVV</sequence>
<feature type="compositionally biased region" description="Polar residues" evidence="1">
    <location>
        <begin position="350"/>
        <end position="366"/>
    </location>
</feature>
<accession>A0A5H2Y250</accession>
<dbReference type="Pfam" id="PF07727">
    <property type="entry name" value="RVT_2"/>
    <property type="match status" value="1"/>
</dbReference>
<dbReference type="PANTHER" id="PTHR11439">
    <property type="entry name" value="GAG-POL-RELATED RETROTRANSPOSON"/>
    <property type="match status" value="1"/>
</dbReference>
<feature type="domain" description="Integrase catalytic" evidence="2">
    <location>
        <begin position="192"/>
        <end position="289"/>
    </location>
</feature>
<dbReference type="Gene3D" id="3.30.420.10">
    <property type="entry name" value="Ribonuclease H-like superfamily/Ribonuclease H"/>
    <property type="match status" value="1"/>
</dbReference>
<evidence type="ECO:0000256" key="1">
    <source>
        <dbReference type="SAM" id="MobiDB-lite"/>
    </source>
</evidence>
<dbReference type="PANTHER" id="PTHR11439:SF467">
    <property type="entry name" value="INTEGRASE CATALYTIC DOMAIN-CONTAINING PROTEIN"/>
    <property type="match status" value="1"/>
</dbReference>
<feature type="compositionally biased region" description="Low complexity" evidence="1">
    <location>
        <begin position="378"/>
        <end position="387"/>
    </location>
</feature>
<dbReference type="InterPro" id="IPR013103">
    <property type="entry name" value="RVT_2"/>
</dbReference>